<dbReference type="AlphaFoldDB" id="A0AAW9CK53"/>
<sequence length="240" mass="26772">MTLQVEFWQLASMFATFVGLLGAAGKALFVQIERHQADRDQKQEEQLRMLLEQIGRQTDNVARVERDFLKFQADLPLQYVRREDYVRNQTVIEAKLDAVALKIENLQLRGARDAVRAGRHRPCEGAPRDAALAFDSRAVQRAAGGGGRGCRAGDDALALSGRHAARRSQGTRLSRRSRARAAAQGAVRTLVERSDALRRRRSRVHDRLRAGDRAADQVLASVTGRECPMMHARHRASSAE</sequence>
<protein>
    <submittedName>
        <fullName evidence="2">Phage membrane domain protein</fullName>
    </submittedName>
</protein>
<gene>
    <name evidence="2" type="ORF">C7S16_6463</name>
</gene>
<comment type="caution">
    <text evidence="2">The sequence shown here is derived from an EMBL/GenBank/DDBJ whole genome shotgun (WGS) entry which is preliminary data.</text>
</comment>
<evidence type="ECO:0000256" key="1">
    <source>
        <dbReference type="SAM" id="MobiDB-lite"/>
    </source>
</evidence>
<dbReference type="EMBL" id="QXCT01000001">
    <property type="protein sequence ID" value="MDW9251025.1"/>
    <property type="molecule type" value="Genomic_DNA"/>
</dbReference>
<feature type="region of interest" description="Disordered" evidence="1">
    <location>
        <begin position="162"/>
        <end position="184"/>
    </location>
</feature>
<proteinExistence type="predicted"/>
<organism evidence="2 3">
    <name type="scientific">Burkholderia thailandensis</name>
    <dbReference type="NCBI Taxonomy" id="57975"/>
    <lineage>
        <taxon>Bacteria</taxon>
        <taxon>Pseudomonadati</taxon>
        <taxon>Pseudomonadota</taxon>
        <taxon>Betaproteobacteria</taxon>
        <taxon>Burkholderiales</taxon>
        <taxon>Burkholderiaceae</taxon>
        <taxon>Burkholderia</taxon>
        <taxon>pseudomallei group</taxon>
    </lineage>
</organism>
<evidence type="ECO:0000313" key="3">
    <source>
        <dbReference type="Proteomes" id="UP001272137"/>
    </source>
</evidence>
<dbReference type="Proteomes" id="UP001272137">
    <property type="component" value="Unassembled WGS sequence"/>
</dbReference>
<evidence type="ECO:0000313" key="2">
    <source>
        <dbReference type="EMBL" id="MDW9251025.1"/>
    </source>
</evidence>
<name>A0AAW9CK53_BURTH</name>
<reference evidence="2" key="1">
    <citation type="submission" date="2018-08" db="EMBL/GenBank/DDBJ databases">
        <title>Identification of Burkholderia cepacia strains that express a Burkholderia pseudomallei-like capsular polysaccharide.</title>
        <authorList>
            <person name="Burtnick M.N."/>
            <person name="Vongsouvath M."/>
            <person name="Newton P."/>
            <person name="Wuthiekanun V."/>
            <person name="Limmathurotsakul D."/>
            <person name="Brett P.J."/>
            <person name="Chantratita N."/>
            <person name="Dance D.A."/>
        </authorList>
    </citation>
    <scope>NUCLEOTIDE SEQUENCE</scope>
    <source>
        <strain evidence="2">SBXCC001</strain>
    </source>
</reference>
<accession>A0AAW9CK53</accession>